<keyword evidence="3 7" id="KW-0489">Methyltransferase</keyword>
<proteinExistence type="predicted"/>
<dbReference type="GO" id="GO:0009236">
    <property type="term" value="P:cobalamin biosynthetic process"/>
    <property type="evidence" value="ECO:0007669"/>
    <property type="project" value="UniProtKB-UniPathway"/>
</dbReference>
<dbReference type="NCBIfam" id="TIGR02469">
    <property type="entry name" value="CbiT"/>
    <property type="match status" value="1"/>
</dbReference>
<evidence type="ECO:0000259" key="6">
    <source>
        <dbReference type="Pfam" id="PF00590"/>
    </source>
</evidence>
<dbReference type="GO" id="GO:0008276">
    <property type="term" value="F:protein methyltransferase activity"/>
    <property type="evidence" value="ECO:0007669"/>
    <property type="project" value="InterPro"/>
</dbReference>
<keyword evidence="8" id="KW-1185">Reference proteome</keyword>
<dbReference type="AlphaFoldDB" id="A0A5K7ZBZ8"/>
<dbReference type="Proteomes" id="UP000427769">
    <property type="component" value="Chromosome"/>
</dbReference>
<evidence type="ECO:0000256" key="4">
    <source>
        <dbReference type="ARBA" id="ARBA00022679"/>
    </source>
</evidence>
<dbReference type="UniPathway" id="UPA00148"/>
<accession>A0A5K7ZBZ8</accession>
<dbReference type="Gene3D" id="3.30.950.10">
    <property type="entry name" value="Methyltransferase, Cobalt-precorrin-4 Transmethylase, Domain 2"/>
    <property type="match status" value="1"/>
</dbReference>
<dbReference type="Gene3D" id="3.40.50.150">
    <property type="entry name" value="Vaccinia Virus protein VP39"/>
    <property type="match status" value="1"/>
</dbReference>
<dbReference type="InterPro" id="IPR014776">
    <property type="entry name" value="4pyrrole_Mease_sub2"/>
</dbReference>
<feature type="domain" description="Tetrapyrrole methylase" evidence="6">
    <location>
        <begin position="3"/>
        <end position="191"/>
    </location>
</feature>
<evidence type="ECO:0000256" key="3">
    <source>
        <dbReference type="ARBA" id="ARBA00022603"/>
    </source>
</evidence>
<dbReference type="Gene3D" id="3.40.1010.10">
    <property type="entry name" value="Cobalt-precorrin-4 Transmethylase, Domain 1"/>
    <property type="match status" value="1"/>
</dbReference>
<keyword evidence="4" id="KW-0808">Transferase</keyword>
<dbReference type="KEGG" id="dwd:DSCW_34010"/>
<dbReference type="PIRSF" id="PIRSF036428">
    <property type="entry name" value="CobL"/>
    <property type="match status" value="1"/>
</dbReference>
<reference evidence="7 8" key="1">
    <citation type="submission" date="2019-11" db="EMBL/GenBank/DDBJ databases">
        <title>Comparative genomics of hydrocarbon-degrading Desulfosarcina strains.</title>
        <authorList>
            <person name="Watanabe M."/>
            <person name="Kojima H."/>
            <person name="Fukui M."/>
        </authorList>
    </citation>
    <scope>NUCLEOTIDE SEQUENCE [LARGE SCALE GENOMIC DNA]</scope>
    <source>
        <strain evidence="7 8">PP31</strain>
    </source>
</reference>
<protein>
    <submittedName>
        <fullName evidence="7">Precorrin-6Y-methylase</fullName>
    </submittedName>
</protein>
<dbReference type="InterPro" id="IPR029063">
    <property type="entry name" value="SAM-dependent_MTases_sf"/>
</dbReference>
<dbReference type="RefSeq" id="WP_155304851.1">
    <property type="nucleotide sequence ID" value="NZ_AP021875.1"/>
</dbReference>
<dbReference type="InterPro" id="IPR014008">
    <property type="entry name" value="Cbl_synth_MTase_CbiT"/>
</dbReference>
<keyword evidence="2" id="KW-0169">Cobalamin biosynthesis</keyword>
<dbReference type="OrthoDB" id="9787825at2"/>
<dbReference type="GO" id="GO:0032259">
    <property type="term" value="P:methylation"/>
    <property type="evidence" value="ECO:0007669"/>
    <property type="project" value="UniProtKB-KW"/>
</dbReference>
<sequence>MKKVTIVGMGLSARDVTAEQLDVIRSADILMGGKRHLDQFGDLPMRKKTITSRIDEAMAFIIEQRKSASIVVLASGDPLFYGIGARIARELGPDQVVIFPNITSIAAAFARIGRPWSDAAVVSLHGRNHKHRLIEEVKRNKSVAVLTDARHSPRWLAQWLMGKGVKHTAMTVFEKMGSAEEALHRCSLQQAAQMDFVQPNVVILELEPGNASCGDLTLGMADDAFSHENGLITKMEVRAVTLAKLRLKPGLTLWDLGAGSGSVGIEASTLIGPGRIIAVEKRAARLAQIRENAERYGVYNLDAVQCTLPEGLADLPAPDRIFIGGGGRELAAIIAVSAQLLRPEGVVVVNTVLADNLCRALDALKAADMSTEVVQLQVSRSKAMPWSRRFEALNPVWIISGTRFSSKEESEKAEP</sequence>
<organism evidence="7 8">
    <name type="scientific">Desulfosarcina widdelii</name>
    <dbReference type="NCBI Taxonomy" id="947919"/>
    <lineage>
        <taxon>Bacteria</taxon>
        <taxon>Pseudomonadati</taxon>
        <taxon>Thermodesulfobacteriota</taxon>
        <taxon>Desulfobacteria</taxon>
        <taxon>Desulfobacterales</taxon>
        <taxon>Desulfosarcinaceae</taxon>
        <taxon>Desulfosarcina</taxon>
    </lineage>
</organism>
<dbReference type="InterPro" id="IPR014777">
    <property type="entry name" value="4pyrrole_Mease_sub1"/>
</dbReference>
<comment type="pathway">
    <text evidence="1">Cofactor biosynthesis; adenosylcobalamin biosynthesis.</text>
</comment>
<dbReference type="InterPro" id="IPR012818">
    <property type="entry name" value="CbiE"/>
</dbReference>
<name>A0A5K7ZBZ8_9BACT</name>
<keyword evidence="5" id="KW-0949">S-adenosyl-L-methionine</keyword>
<dbReference type="InterPro" id="IPR000878">
    <property type="entry name" value="4pyrrol_Mease"/>
</dbReference>
<dbReference type="CDD" id="cd02440">
    <property type="entry name" value="AdoMet_MTases"/>
    <property type="match status" value="1"/>
</dbReference>
<dbReference type="NCBIfam" id="TIGR02467">
    <property type="entry name" value="CbiE"/>
    <property type="match status" value="1"/>
</dbReference>
<dbReference type="SUPFAM" id="SSF53335">
    <property type="entry name" value="S-adenosyl-L-methionine-dependent methyltransferases"/>
    <property type="match status" value="1"/>
</dbReference>
<dbReference type="SUPFAM" id="SSF53790">
    <property type="entry name" value="Tetrapyrrole methylase"/>
    <property type="match status" value="1"/>
</dbReference>
<gene>
    <name evidence="7" type="primary">cbiET</name>
    <name evidence="7" type="ORF">DSCW_34010</name>
</gene>
<dbReference type="Pfam" id="PF00590">
    <property type="entry name" value="TP_methylase"/>
    <property type="match status" value="1"/>
</dbReference>
<dbReference type="PANTHER" id="PTHR43182">
    <property type="entry name" value="COBALT-PRECORRIN-6B C(15)-METHYLTRANSFERASE (DECARBOXYLATING)"/>
    <property type="match status" value="1"/>
</dbReference>
<evidence type="ECO:0000256" key="5">
    <source>
        <dbReference type="ARBA" id="ARBA00022691"/>
    </source>
</evidence>
<dbReference type="InterPro" id="IPR050714">
    <property type="entry name" value="Cobalamin_biosynth_MTase"/>
</dbReference>
<dbReference type="EMBL" id="AP021875">
    <property type="protein sequence ID" value="BBO75984.1"/>
    <property type="molecule type" value="Genomic_DNA"/>
</dbReference>
<dbReference type="InterPro" id="IPR035996">
    <property type="entry name" value="4pyrrol_Methylase_sf"/>
</dbReference>
<evidence type="ECO:0000256" key="2">
    <source>
        <dbReference type="ARBA" id="ARBA00022573"/>
    </source>
</evidence>
<dbReference type="PANTHER" id="PTHR43182:SF1">
    <property type="entry name" value="COBALT-PRECORRIN-7 C(5)-METHYLTRANSFERASE"/>
    <property type="match status" value="1"/>
</dbReference>
<evidence type="ECO:0000313" key="7">
    <source>
        <dbReference type="EMBL" id="BBO75984.1"/>
    </source>
</evidence>
<evidence type="ECO:0000256" key="1">
    <source>
        <dbReference type="ARBA" id="ARBA00004953"/>
    </source>
</evidence>
<dbReference type="CDD" id="cd11644">
    <property type="entry name" value="Precorrin-6Y-MT"/>
    <property type="match status" value="1"/>
</dbReference>
<evidence type="ECO:0000313" key="8">
    <source>
        <dbReference type="Proteomes" id="UP000427769"/>
    </source>
</evidence>
<dbReference type="InterPro" id="IPR006365">
    <property type="entry name" value="Cbl_synth_CobL"/>
</dbReference>